<gene>
    <name evidence="1" type="ORF">CPter91_2853</name>
</gene>
<dbReference type="KEGG" id="cpra:CPter91_2853"/>
<organism evidence="1 2">
    <name type="scientific">Collimonas pratensis</name>
    <dbReference type="NCBI Taxonomy" id="279113"/>
    <lineage>
        <taxon>Bacteria</taxon>
        <taxon>Pseudomonadati</taxon>
        <taxon>Pseudomonadota</taxon>
        <taxon>Betaproteobacteria</taxon>
        <taxon>Burkholderiales</taxon>
        <taxon>Oxalobacteraceae</taxon>
        <taxon>Collimonas</taxon>
    </lineage>
</organism>
<dbReference type="EMBL" id="CP013234">
    <property type="protein sequence ID" value="AMP05199.1"/>
    <property type="molecule type" value="Genomic_DNA"/>
</dbReference>
<evidence type="ECO:0000313" key="2">
    <source>
        <dbReference type="Proteomes" id="UP000074561"/>
    </source>
</evidence>
<dbReference type="STRING" id="279113.CPter91_2853"/>
<proteinExistence type="predicted"/>
<name>A0A127Q564_9BURK</name>
<protein>
    <submittedName>
        <fullName evidence="1">Uncharacterized protein</fullName>
    </submittedName>
</protein>
<dbReference type="AlphaFoldDB" id="A0A127Q564"/>
<sequence length="51" mass="5755">MKIRDNSVMESHLPLSTQAYHCVRGNGASPPIQLTIKKTSKLSRHSRCKTF</sequence>
<accession>A0A127Q564</accession>
<dbReference type="Proteomes" id="UP000074561">
    <property type="component" value="Chromosome"/>
</dbReference>
<reference evidence="1 2" key="1">
    <citation type="submission" date="2015-11" db="EMBL/GenBank/DDBJ databases">
        <title>Exploring the genomic traits of fungus-feeding bacterial genus Collimonas.</title>
        <authorList>
            <person name="Song C."/>
            <person name="Schmidt R."/>
            <person name="de Jager V."/>
            <person name="Krzyzanowska D."/>
            <person name="Jongedijk E."/>
            <person name="Cankar K."/>
            <person name="Beekwilder J."/>
            <person name="van Veen A."/>
            <person name="de Boer W."/>
            <person name="van Veen J.A."/>
            <person name="Garbeva P."/>
        </authorList>
    </citation>
    <scope>NUCLEOTIDE SEQUENCE [LARGE SCALE GENOMIC DNA]</scope>
    <source>
        <strain evidence="1 2">Ter91</strain>
    </source>
</reference>
<evidence type="ECO:0000313" key="1">
    <source>
        <dbReference type="EMBL" id="AMP05199.1"/>
    </source>
</evidence>
<dbReference type="PATRIC" id="fig|279113.9.peg.2818"/>